<evidence type="ECO:0000256" key="1">
    <source>
        <dbReference type="ARBA" id="ARBA00004177"/>
    </source>
</evidence>
<evidence type="ECO:0000256" key="3">
    <source>
        <dbReference type="ARBA" id="ARBA00022753"/>
    </source>
</evidence>
<evidence type="ECO:0000313" key="6">
    <source>
        <dbReference type="EMBL" id="CAF4547969.1"/>
    </source>
</evidence>
<comment type="subcellular location">
    <subcellularLocation>
        <location evidence="1">Endosome</location>
    </subcellularLocation>
</comment>
<dbReference type="PANTHER" id="PTHR22761:SF10">
    <property type="entry name" value="GH13992P"/>
    <property type="match status" value="1"/>
</dbReference>
<dbReference type="GO" id="GO:0032511">
    <property type="term" value="P:late endosome to vacuole transport via multivesicular body sorting pathway"/>
    <property type="evidence" value="ECO:0007669"/>
    <property type="project" value="TreeGrafter"/>
</dbReference>
<dbReference type="GO" id="GO:0006900">
    <property type="term" value="P:vesicle budding from membrane"/>
    <property type="evidence" value="ECO:0007669"/>
    <property type="project" value="TreeGrafter"/>
</dbReference>
<proteinExistence type="inferred from homology"/>
<name>A0A817Y234_9BILA</name>
<evidence type="ECO:0000256" key="2">
    <source>
        <dbReference type="ARBA" id="ARBA00006190"/>
    </source>
</evidence>
<dbReference type="Gene3D" id="1.10.287.1060">
    <property type="entry name" value="ESAT-6-like"/>
    <property type="match status" value="1"/>
</dbReference>
<dbReference type="GO" id="GO:0000815">
    <property type="term" value="C:ESCRT III complex"/>
    <property type="evidence" value="ECO:0007669"/>
    <property type="project" value="TreeGrafter"/>
</dbReference>
<evidence type="ECO:0000313" key="5">
    <source>
        <dbReference type="EMBL" id="CAF3375935.1"/>
    </source>
</evidence>
<accession>A0A817Y234</accession>
<evidence type="ECO:0000256" key="4">
    <source>
        <dbReference type="SAM" id="MobiDB-lite"/>
    </source>
</evidence>
<comment type="similarity">
    <text evidence="2">Belongs to the SNF7 family.</text>
</comment>
<protein>
    <submittedName>
        <fullName evidence="5">Uncharacterized protein</fullName>
    </submittedName>
</protein>
<dbReference type="Pfam" id="PF03357">
    <property type="entry name" value="Snf7"/>
    <property type="match status" value="1"/>
</dbReference>
<feature type="region of interest" description="Disordered" evidence="4">
    <location>
        <begin position="185"/>
        <end position="223"/>
    </location>
</feature>
<dbReference type="InterPro" id="IPR005024">
    <property type="entry name" value="Snf7_fam"/>
</dbReference>
<sequence>MPVNVFQRIFDFGSKKDDSKNVSSSDAIKHLSDVEEMLNKKQQHLESQIDQEKITALRCSKQGNKRGALLALKRKKKFEKTLLQLDGTLTTLETQREYLQNASTNMDVLHVMRQAASALKKTNQNLDADQVQDLMDDLAEQHSVAEEIANAISSPIGSSDLYNDADLERELELLAQEEIKDDMMKIGPLPDVPIHTTTTTTTTTTVKTNNQSEELRQLEAWAQ</sequence>
<gene>
    <name evidence="5" type="ORF">FME351_LOCUS6778</name>
    <name evidence="6" type="ORF">TSG867_LOCUS24444</name>
</gene>
<dbReference type="EMBL" id="CAJOBQ010002240">
    <property type="protein sequence ID" value="CAF4547969.1"/>
    <property type="molecule type" value="Genomic_DNA"/>
</dbReference>
<feature type="compositionally biased region" description="Low complexity" evidence="4">
    <location>
        <begin position="196"/>
        <end position="205"/>
    </location>
</feature>
<dbReference type="GO" id="GO:0009898">
    <property type="term" value="C:cytoplasmic side of plasma membrane"/>
    <property type="evidence" value="ECO:0007669"/>
    <property type="project" value="TreeGrafter"/>
</dbReference>
<dbReference type="Proteomes" id="UP000663862">
    <property type="component" value="Unassembled WGS sequence"/>
</dbReference>
<organism evidence="5 7">
    <name type="scientific">Rotaria socialis</name>
    <dbReference type="NCBI Taxonomy" id="392032"/>
    <lineage>
        <taxon>Eukaryota</taxon>
        <taxon>Metazoa</taxon>
        <taxon>Spiralia</taxon>
        <taxon>Gnathifera</taxon>
        <taxon>Rotifera</taxon>
        <taxon>Eurotatoria</taxon>
        <taxon>Bdelloidea</taxon>
        <taxon>Philodinida</taxon>
        <taxon>Philodinidae</taxon>
        <taxon>Rotaria</taxon>
    </lineage>
</organism>
<reference evidence="5" key="1">
    <citation type="submission" date="2021-02" db="EMBL/GenBank/DDBJ databases">
        <authorList>
            <person name="Nowell W R."/>
        </authorList>
    </citation>
    <scope>NUCLEOTIDE SEQUENCE</scope>
</reference>
<dbReference type="PANTHER" id="PTHR22761">
    <property type="entry name" value="CHARGED MULTIVESICULAR BODY PROTEIN"/>
    <property type="match status" value="1"/>
</dbReference>
<evidence type="ECO:0000313" key="7">
    <source>
        <dbReference type="Proteomes" id="UP000663869"/>
    </source>
</evidence>
<dbReference type="EMBL" id="CAJNYU010000605">
    <property type="protein sequence ID" value="CAF3375935.1"/>
    <property type="molecule type" value="Genomic_DNA"/>
</dbReference>
<dbReference type="Proteomes" id="UP000663869">
    <property type="component" value="Unassembled WGS sequence"/>
</dbReference>
<dbReference type="GO" id="GO:0005771">
    <property type="term" value="C:multivesicular body"/>
    <property type="evidence" value="ECO:0007669"/>
    <property type="project" value="TreeGrafter"/>
</dbReference>
<comment type="caution">
    <text evidence="5">The sequence shown here is derived from an EMBL/GenBank/DDBJ whole genome shotgun (WGS) entry which is preliminary data.</text>
</comment>
<keyword evidence="3" id="KW-0967">Endosome</keyword>
<dbReference type="AlphaFoldDB" id="A0A817Y234"/>